<organism evidence="1">
    <name type="scientific">bioreactor metagenome</name>
    <dbReference type="NCBI Taxonomy" id="1076179"/>
    <lineage>
        <taxon>unclassified sequences</taxon>
        <taxon>metagenomes</taxon>
        <taxon>ecological metagenomes</taxon>
    </lineage>
</organism>
<name>A0A645J590_9ZZZZ</name>
<sequence length="37" mass="4139">MKVLKQAQTIKSMIEKKEAAGSCIMVIIFVDDPRCGR</sequence>
<protein>
    <submittedName>
        <fullName evidence="1">Uncharacterized protein</fullName>
    </submittedName>
</protein>
<evidence type="ECO:0000313" key="1">
    <source>
        <dbReference type="EMBL" id="MPN54633.1"/>
    </source>
</evidence>
<accession>A0A645J590</accession>
<dbReference type="EMBL" id="VSSQ01123059">
    <property type="protein sequence ID" value="MPN54633.1"/>
    <property type="molecule type" value="Genomic_DNA"/>
</dbReference>
<dbReference type="AlphaFoldDB" id="A0A645J590"/>
<reference evidence="1" key="1">
    <citation type="submission" date="2019-08" db="EMBL/GenBank/DDBJ databases">
        <authorList>
            <person name="Kucharzyk K."/>
            <person name="Murdoch R.W."/>
            <person name="Higgins S."/>
            <person name="Loffler F."/>
        </authorList>
    </citation>
    <scope>NUCLEOTIDE SEQUENCE</scope>
</reference>
<comment type="caution">
    <text evidence="1">The sequence shown here is derived from an EMBL/GenBank/DDBJ whole genome shotgun (WGS) entry which is preliminary data.</text>
</comment>
<gene>
    <name evidence="1" type="ORF">SDC9_202305</name>
</gene>
<proteinExistence type="predicted"/>